<keyword evidence="2" id="KW-1185">Reference proteome</keyword>
<gene>
    <name evidence="1" type="ORF">FHP88_08840</name>
</gene>
<proteinExistence type="predicted"/>
<dbReference type="Proteomes" id="UP000316649">
    <property type="component" value="Unassembled WGS sequence"/>
</dbReference>
<evidence type="ECO:0000313" key="2">
    <source>
        <dbReference type="Proteomes" id="UP000316649"/>
    </source>
</evidence>
<organism evidence="1 2">
    <name type="scientific">Sedimenticola selenatireducens</name>
    <dbReference type="NCBI Taxonomy" id="191960"/>
    <lineage>
        <taxon>Bacteria</taxon>
        <taxon>Pseudomonadati</taxon>
        <taxon>Pseudomonadota</taxon>
        <taxon>Gammaproteobacteria</taxon>
        <taxon>Chromatiales</taxon>
        <taxon>Sedimenticolaceae</taxon>
        <taxon>Sedimenticola</taxon>
    </lineage>
</organism>
<evidence type="ECO:0000313" key="1">
    <source>
        <dbReference type="EMBL" id="TVO75109.1"/>
    </source>
</evidence>
<reference evidence="1 2" key="1">
    <citation type="submission" date="2019-07" db="EMBL/GenBank/DDBJ databases">
        <title>The pathways for chlorine oxyanion respiration interact through the shared metabolite chlorate.</title>
        <authorList>
            <person name="Barnum T.P."/>
            <person name="Cheng Y."/>
            <person name="Hill K.A."/>
            <person name="Lucas L.N."/>
            <person name="Carlson H.K."/>
            <person name="Coates J.D."/>
        </authorList>
    </citation>
    <scope>NUCLEOTIDE SEQUENCE [LARGE SCALE GENOMIC DNA]</scope>
    <source>
        <strain evidence="1 2">BK-1</strain>
    </source>
</reference>
<sequence>MPCLDFGNAIICVTAGWYRMRTADGRYFFMDWHDYLGPSIYKDRAATRGIDNWWDDAGICNAVDWFQLRGNRA</sequence>
<protein>
    <submittedName>
        <fullName evidence="1">Uncharacterized protein</fullName>
    </submittedName>
</protein>
<dbReference type="OrthoDB" id="6911088at2"/>
<comment type="caution">
    <text evidence="1">The sequence shown here is derived from an EMBL/GenBank/DDBJ whole genome shotgun (WGS) entry which is preliminary data.</text>
</comment>
<accession>A0A557SCG6</accession>
<dbReference type="EMBL" id="VMNH01000009">
    <property type="protein sequence ID" value="TVO75109.1"/>
    <property type="molecule type" value="Genomic_DNA"/>
</dbReference>
<dbReference type="AlphaFoldDB" id="A0A557SCG6"/>
<name>A0A557SCG6_9GAMM</name>